<keyword evidence="3" id="KW-1185">Reference proteome</keyword>
<dbReference type="AlphaFoldDB" id="A0A480AYE2"/>
<dbReference type="EMBL" id="BJCL01000034">
    <property type="protein sequence ID" value="GCL66331.1"/>
    <property type="molecule type" value="Genomic_DNA"/>
</dbReference>
<organism evidence="2 3">
    <name type="scientific">Pseudaquabacterium pictum</name>
    <dbReference type="NCBI Taxonomy" id="2315236"/>
    <lineage>
        <taxon>Bacteria</taxon>
        <taxon>Pseudomonadati</taxon>
        <taxon>Pseudomonadota</taxon>
        <taxon>Betaproteobacteria</taxon>
        <taxon>Burkholderiales</taxon>
        <taxon>Sphaerotilaceae</taxon>
        <taxon>Pseudaquabacterium</taxon>
    </lineage>
</organism>
<feature type="domain" description="PpiC" evidence="1">
    <location>
        <begin position="133"/>
        <end position="250"/>
    </location>
</feature>
<sequence length="299" mass="32784">MSPASDTRPAPGAANARAPAWSWWREPLLHFLLIGAALFGLDTWVNRDQDDPRLIVIDAAVDQEAIQVFREARGRAPNAEELYALRRVWLDNEVLYREGIAMQMDQGDRAIRDRVIFKALSSINAGLKRPPMTDEALRAWFDKNRAKYDEPARFDFSEAVLPEAQPTEAQAAALATQLNSSASGDVQAGLRVFKGRPQGNIVQSYGRAFADALVALAPGEWKALRHGDTWRVMRVEGGTPPRAAQFDALRETVAQDWTDAVLAEQRAAAVKTMAMKYTVTTREPAAATAVAAASAAATR</sequence>
<dbReference type="Pfam" id="PF13145">
    <property type="entry name" value="Rotamase_2"/>
    <property type="match status" value="1"/>
</dbReference>
<dbReference type="GO" id="GO:0003755">
    <property type="term" value="F:peptidyl-prolyl cis-trans isomerase activity"/>
    <property type="evidence" value="ECO:0007669"/>
    <property type="project" value="InterPro"/>
</dbReference>
<dbReference type="Proteomes" id="UP000301751">
    <property type="component" value="Unassembled WGS sequence"/>
</dbReference>
<dbReference type="InterPro" id="IPR000297">
    <property type="entry name" value="PPIase_PpiC"/>
</dbReference>
<gene>
    <name evidence="2" type="ORF">AQPW35_54120</name>
</gene>
<comment type="caution">
    <text evidence="2">The sequence shown here is derived from an EMBL/GenBank/DDBJ whole genome shotgun (WGS) entry which is preliminary data.</text>
</comment>
<proteinExistence type="predicted"/>
<dbReference type="RefSeq" id="WP_228027346.1">
    <property type="nucleotide sequence ID" value="NZ_BJCL01000034.1"/>
</dbReference>
<accession>A0A480AYE2</accession>
<evidence type="ECO:0000313" key="2">
    <source>
        <dbReference type="EMBL" id="GCL66331.1"/>
    </source>
</evidence>
<evidence type="ECO:0000313" key="3">
    <source>
        <dbReference type="Proteomes" id="UP000301751"/>
    </source>
</evidence>
<evidence type="ECO:0000259" key="1">
    <source>
        <dbReference type="Pfam" id="PF13145"/>
    </source>
</evidence>
<name>A0A480AYE2_9BURK</name>
<reference evidence="3" key="1">
    <citation type="submission" date="2019-03" db="EMBL/GenBank/DDBJ databases">
        <title>Aquabacterium pictum sp.nov., the first bacteriochlorophyll a-containing freshwater bacterium in the genus Aquabacterium of the class Betaproteobacteria.</title>
        <authorList>
            <person name="Hirose S."/>
            <person name="Tank M."/>
            <person name="Hara E."/>
            <person name="Tamaki H."/>
            <person name="Takaichi S."/>
            <person name="Haruta S."/>
            <person name="Hanada S."/>
        </authorList>
    </citation>
    <scope>NUCLEOTIDE SEQUENCE [LARGE SCALE GENOMIC DNA]</scope>
    <source>
        <strain evidence="3">W35</strain>
    </source>
</reference>
<protein>
    <recommendedName>
        <fullName evidence="1">PpiC domain-containing protein</fullName>
    </recommendedName>
</protein>